<dbReference type="RefSeq" id="WP_078424413.1">
    <property type="nucleotide sequence ID" value="NZ_CP017258.1"/>
</dbReference>
<dbReference type="PANTHER" id="PTHR42852">
    <property type="entry name" value="THIOL:DISULFIDE INTERCHANGE PROTEIN DSBE"/>
    <property type="match status" value="1"/>
</dbReference>
<organism evidence="2 3">
    <name type="scientific">Campylobacter pinnipediorum subsp. caledonicus</name>
    <dbReference type="NCBI Taxonomy" id="1874362"/>
    <lineage>
        <taxon>Bacteria</taxon>
        <taxon>Pseudomonadati</taxon>
        <taxon>Campylobacterota</taxon>
        <taxon>Epsilonproteobacteria</taxon>
        <taxon>Campylobacterales</taxon>
        <taxon>Campylobacteraceae</taxon>
        <taxon>Campylobacter</taxon>
    </lineage>
</organism>
<evidence type="ECO:0000313" key="2">
    <source>
        <dbReference type="EMBL" id="AQW87521.1"/>
    </source>
</evidence>
<name>A0A1S6U703_9BACT</name>
<dbReference type="InterPro" id="IPR036249">
    <property type="entry name" value="Thioredoxin-like_sf"/>
</dbReference>
<proteinExistence type="predicted"/>
<evidence type="ECO:0000313" key="3">
    <source>
        <dbReference type="Proteomes" id="UP000190868"/>
    </source>
</evidence>
<dbReference type="GO" id="GO:0016491">
    <property type="term" value="F:oxidoreductase activity"/>
    <property type="evidence" value="ECO:0007669"/>
    <property type="project" value="InterPro"/>
</dbReference>
<dbReference type="GO" id="GO:0016209">
    <property type="term" value="F:antioxidant activity"/>
    <property type="evidence" value="ECO:0007669"/>
    <property type="project" value="InterPro"/>
</dbReference>
<keyword evidence="3" id="KW-1185">Reference proteome</keyword>
<dbReference type="Gene3D" id="3.40.30.10">
    <property type="entry name" value="Glutaredoxin"/>
    <property type="match status" value="1"/>
</dbReference>
<dbReference type="SUPFAM" id="SSF52833">
    <property type="entry name" value="Thioredoxin-like"/>
    <property type="match status" value="1"/>
</dbReference>
<dbReference type="Proteomes" id="UP000190868">
    <property type="component" value="Chromosome"/>
</dbReference>
<protein>
    <submittedName>
        <fullName evidence="2">Protein disulfide reductase, TlpA family</fullName>
    </submittedName>
</protein>
<gene>
    <name evidence="2" type="ORF">CPIN18021_0707</name>
</gene>
<dbReference type="CDD" id="cd02966">
    <property type="entry name" value="TlpA_like_family"/>
    <property type="match status" value="1"/>
</dbReference>
<dbReference type="AlphaFoldDB" id="A0A1S6U703"/>
<dbReference type="Pfam" id="PF00578">
    <property type="entry name" value="AhpC-TSA"/>
    <property type="match status" value="1"/>
</dbReference>
<sequence>MKIKNLILLISIFLFVSCGQKEDKKKNNDTNSTTVKEIKIEEKQEEKLDNNITLTTLENKTIQLMVENGKISIKDNEKATLFVFFATWCPPCKVEIPHLNNLSDKFKKELNIIGVLLENKQADEMKKFADSYRVKYDIAIGSENFLLEKAIGGVIGLPFSILYKPNGEHAITYTGLVPEEMLETDILKAIK</sequence>
<dbReference type="PROSITE" id="PS51257">
    <property type="entry name" value="PROKAR_LIPOPROTEIN"/>
    <property type="match status" value="1"/>
</dbReference>
<dbReference type="PANTHER" id="PTHR42852:SF13">
    <property type="entry name" value="PROTEIN DIPZ"/>
    <property type="match status" value="1"/>
</dbReference>
<dbReference type="PROSITE" id="PS51352">
    <property type="entry name" value="THIOREDOXIN_2"/>
    <property type="match status" value="1"/>
</dbReference>
<dbReference type="InterPro" id="IPR050553">
    <property type="entry name" value="Thioredoxin_ResA/DsbE_sf"/>
</dbReference>
<evidence type="ECO:0000259" key="1">
    <source>
        <dbReference type="PROSITE" id="PS51352"/>
    </source>
</evidence>
<feature type="domain" description="Thioredoxin" evidence="1">
    <location>
        <begin position="43"/>
        <end position="191"/>
    </location>
</feature>
<reference evidence="3" key="1">
    <citation type="submission" date="2016-09" db="EMBL/GenBank/DDBJ databases">
        <title>Comparative genomics of the Campylobacter concisus group.</title>
        <authorList>
            <person name="Miller W.G."/>
            <person name="Yee E."/>
            <person name="Chapman M.H."/>
            <person name="Huynh S."/>
            <person name="Bono J.L."/>
            <person name="On S.L.W."/>
            <person name="StLeger J."/>
            <person name="Foster G."/>
            <person name="Parker C.T."/>
        </authorList>
    </citation>
    <scope>NUCLEOTIDE SEQUENCE [LARGE SCALE GENOMIC DNA]</scope>
    <source>
        <strain evidence="3">RM18021</strain>
    </source>
</reference>
<dbReference type="EMBL" id="CP017258">
    <property type="protein sequence ID" value="AQW87521.1"/>
    <property type="molecule type" value="Genomic_DNA"/>
</dbReference>
<dbReference type="InterPro" id="IPR013766">
    <property type="entry name" value="Thioredoxin_domain"/>
</dbReference>
<dbReference type="InterPro" id="IPR000866">
    <property type="entry name" value="AhpC/TSA"/>
</dbReference>
<accession>A0A1S6U703</accession>